<sequence length="295" mass="32438">MTMPSQTPYLPITSAQLIEDAVGCWEAGAAVVHIHMRKPETGEPCGDVDLWGKVLGDIKERCDVVVCTSTGGGPGMSVAQRAAVVSAYRPELASFNLGSMNFGMFAAIPSIKEWKYAWEKPYLENTKDFVFKNTFADLDLMCRTMKEYGTKPELEVYDVGHLYSAAYMIRQGWLEFPIHIQFVMGVLGGIGTDIRDLIHLLDTAQRLFEKNFTWSVIGIGYPAEFALGTTAALLGGNVRVGLEDNIKIKKGELAKGNRELALKMAGILKGLDFELASPAQARKYLGLKGLDNVNY</sequence>
<name>A0A3G1L2N1_FORW1</name>
<accession>A0A3G1L2N1</accession>
<comment type="cofactor">
    <cofactor evidence="1">
        <name>Zn(2+)</name>
        <dbReference type="ChEBI" id="CHEBI:29105"/>
    </cofactor>
</comment>
<keyword evidence="3" id="KW-0479">Metal-binding</keyword>
<evidence type="ECO:0000256" key="4">
    <source>
        <dbReference type="ARBA" id="ARBA00022833"/>
    </source>
</evidence>
<organism evidence="5 6">
    <name type="scientific">Formimonas warabiya</name>
    <dbReference type="NCBI Taxonomy" id="1761012"/>
    <lineage>
        <taxon>Bacteria</taxon>
        <taxon>Bacillati</taxon>
        <taxon>Bacillota</taxon>
        <taxon>Clostridia</taxon>
        <taxon>Eubacteriales</taxon>
        <taxon>Peptococcaceae</taxon>
        <taxon>Candidatus Formimonas</taxon>
    </lineage>
</organism>
<evidence type="ECO:0000256" key="2">
    <source>
        <dbReference type="ARBA" id="ARBA00022679"/>
    </source>
</evidence>
<dbReference type="InterPro" id="IPR008567">
    <property type="entry name" value="BKACE"/>
</dbReference>
<dbReference type="Pfam" id="PF05853">
    <property type="entry name" value="BKACE"/>
    <property type="match status" value="1"/>
</dbReference>
<protein>
    <submittedName>
        <fullName evidence="5">3-keto-5-aminohexanoate cleavage protein</fullName>
    </submittedName>
</protein>
<evidence type="ECO:0000256" key="3">
    <source>
        <dbReference type="ARBA" id="ARBA00022723"/>
    </source>
</evidence>
<reference evidence="5 6" key="1">
    <citation type="submission" date="2016-10" db="EMBL/GenBank/DDBJ databases">
        <title>Complete Genome Sequence of Peptococcaceae strain DCMF.</title>
        <authorList>
            <person name="Edwards R.J."/>
            <person name="Holland S.I."/>
            <person name="Deshpande N.P."/>
            <person name="Wong Y.K."/>
            <person name="Ertan H."/>
            <person name="Manefield M."/>
            <person name="Russell T.L."/>
            <person name="Lee M.J."/>
        </authorList>
    </citation>
    <scope>NUCLEOTIDE SEQUENCE [LARGE SCALE GENOMIC DNA]</scope>
    <source>
        <strain evidence="5 6">DCMF</strain>
    </source>
</reference>
<keyword evidence="2" id="KW-0808">Transferase</keyword>
<dbReference type="Proteomes" id="UP000323521">
    <property type="component" value="Chromosome"/>
</dbReference>
<dbReference type="EMBL" id="CP017634">
    <property type="protein sequence ID" value="ATW28920.1"/>
    <property type="molecule type" value="Genomic_DNA"/>
</dbReference>
<dbReference type="PANTHER" id="PTHR37418:SF2">
    <property type="entry name" value="3-KETO-5-AMINOHEXANOATE CLEAVAGE ENZYME"/>
    <property type="match status" value="1"/>
</dbReference>
<dbReference type="KEGG" id="fwa:DCMF_26150"/>
<gene>
    <name evidence="5" type="ORF">DCMF_26150</name>
</gene>
<keyword evidence="6" id="KW-1185">Reference proteome</keyword>
<keyword evidence="4" id="KW-0862">Zinc</keyword>
<dbReference type="AlphaFoldDB" id="A0A3G1L2N1"/>
<evidence type="ECO:0000313" key="6">
    <source>
        <dbReference type="Proteomes" id="UP000323521"/>
    </source>
</evidence>
<dbReference type="InterPro" id="IPR013785">
    <property type="entry name" value="Aldolase_TIM"/>
</dbReference>
<proteinExistence type="predicted"/>
<dbReference type="GO" id="GO:0043720">
    <property type="term" value="F:3-keto-5-aminohexanoate cleavage activity"/>
    <property type="evidence" value="ECO:0007669"/>
    <property type="project" value="InterPro"/>
</dbReference>
<dbReference type="GO" id="GO:0046872">
    <property type="term" value="F:metal ion binding"/>
    <property type="evidence" value="ECO:0007669"/>
    <property type="project" value="UniProtKB-KW"/>
</dbReference>
<evidence type="ECO:0000313" key="5">
    <source>
        <dbReference type="EMBL" id="ATW28920.1"/>
    </source>
</evidence>
<evidence type="ECO:0000256" key="1">
    <source>
        <dbReference type="ARBA" id="ARBA00001947"/>
    </source>
</evidence>
<dbReference type="Gene3D" id="3.20.20.70">
    <property type="entry name" value="Aldolase class I"/>
    <property type="match status" value="1"/>
</dbReference>
<dbReference type="OrthoDB" id="63399at2"/>
<dbReference type="PANTHER" id="PTHR37418">
    <property type="entry name" value="3-KETO-5-AMINOHEXANOATE CLEAVAGE ENZYME-RELATED"/>
    <property type="match status" value="1"/>
</dbReference>